<dbReference type="PANTHER" id="PTHR42910:SF1">
    <property type="entry name" value="MAJOR FACILITATOR SUPERFAMILY (MFS) PROFILE DOMAIN-CONTAINING PROTEIN"/>
    <property type="match status" value="1"/>
</dbReference>
<keyword evidence="3 5" id="KW-1133">Transmembrane helix</keyword>
<dbReference type="SUPFAM" id="SSF103473">
    <property type="entry name" value="MFS general substrate transporter"/>
    <property type="match status" value="1"/>
</dbReference>
<feature type="transmembrane region" description="Helical" evidence="5">
    <location>
        <begin position="310"/>
        <end position="328"/>
    </location>
</feature>
<name>A0ABN3DYE7_9ACTN</name>
<evidence type="ECO:0000256" key="1">
    <source>
        <dbReference type="ARBA" id="ARBA00004651"/>
    </source>
</evidence>
<accession>A0ABN3DYE7</accession>
<evidence type="ECO:0000256" key="5">
    <source>
        <dbReference type="SAM" id="Phobius"/>
    </source>
</evidence>
<evidence type="ECO:0000313" key="8">
    <source>
        <dbReference type="Proteomes" id="UP001501474"/>
    </source>
</evidence>
<dbReference type="EMBL" id="BAAART010000097">
    <property type="protein sequence ID" value="GAA2244495.1"/>
    <property type="molecule type" value="Genomic_DNA"/>
</dbReference>
<reference evidence="7 8" key="1">
    <citation type="journal article" date="2019" name="Int. J. Syst. Evol. Microbiol.">
        <title>The Global Catalogue of Microorganisms (GCM) 10K type strain sequencing project: providing services to taxonomists for standard genome sequencing and annotation.</title>
        <authorList>
            <consortium name="The Broad Institute Genomics Platform"/>
            <consortium name="The Broad Institute Genome Sequencing Center for Infectious Disease"/>
            <person name="Wu L."/>
            <person name="Ma J."/>
        </authorList>
    </citation>
    <scope>NUCLEOTIDE SEQUENCE [LARGE SCALE GENOMIC DNA]</scope>
    <source>
        <strain evidence="7 8">JCM 3053</strain>
    </source>
</reference>
<keyword evidence="4 5" id="KW-0472">Membrane</keyword>
<feature type="transmembrane region" description="Helical" evidence="5">
    <location>
        <begin position="373"/>
        <end position="393"/>
    </location>
</feature>
<gene>
    <name evidence="7" type="ORF">GCM10010104_45860</name>
</gene>
<dbReference type="InterPro" id="IPR011701">
    <property type="entry name" value="MFS"/>
</dbReference>
<keyword evidence="8" id="KW-1185">Reference proteome</keyword>
<feature type="transmembrane region" description="Helical" evidence="5">
    <location>
        <begin position="171"/>
        <end position="188"/>
    </location>
</feature>
<dbReference type="Proteomes" id="UP001501474">
    <property type="component" value="Unassembled WGS sequence"/>
</dbReference>
<dbReference type="Gene3D" id="1.20.1250.20">
    <property type="entry name" value="MFS general substrate transporter like domains"/>
    <property type="match status" value="1"/>
</dbReference>
<evidence type="ECO:0000259" key="6">
    <source>
        <dbReference type="PROSITE" id="PS50850"/>
    </source>
</evidence>
<evidence type="ECO:0000256" key="2">
    <source>
        <dbReference type="ARBA" id="ARBA00022692"/>
    </source>
</evidence>
<proteinExistence type="predicted"/>
<feature type="transmembrane region" description="Helical" evidence="5">
    <location>
        <begin position="286"/>
        <end position="304"/>
    </location>
</feature>
<dbReference type="PROSITE" id="PS50850">
    <property type="entry name" value="MFS"/>
    <property type="match status" value="1"/>
</dbReference>
<evidence type="ECO:0000313" key="7">
    <source>
        <dbReference type="EMBL" id="GAA2244495.1"/>
    </source>
</evidence>
<organism evidence="7 8">
    <name type="scientific">Streptomyces indiaensis</name>
    <dbReference type="NCBI Taxonomy" id="284033"/>
    <lineage>
        <taxon>Bacteria</taxon>
        <taxon>Bacillati</taxon>
        <taxon>Actinomycetota</taxon>
        <taxon>Actinomycetes</taxon>
        <taxon>Kitasatosporales</taxon>
        <taxon>Streptomycetaceae</taxon>
        <taxon>Streptomyces</taxon>
    </lineage>
</organism>
<feature type="transmembrane region" description="Helical" evidence="5">
    <location>
        <begin position="12"/>
        <end position="35"/>
    </location>
</feature>
<evidence type="ECO:0000256" key="3">
    <source>
        <dbReference type="ARBA" id="ARBA00022989"/>
    </source>
</evidence>
<comment type="caution">
    <text evidence="7">The sequence shown here is derived from an EMBL/GenBank/DDBJ whole genome shotgun (WGS) entry which is preliminary data.</text>
</comment>
<comment type="subcellular location">
    <subcellularLocation>
        <location evidence="1">Cell membrane</location>
        <topology evidence="1">Multi-pass membrane protein</topology>
    </subcellularLocation>
</comment>
<feature type="transmembrane region" description="Helical" evidence="5">
    <location>
        <begin position="220"/>
        <end position="241"/>
    </location>
</feature>
<dbReference type="PANTHER" id="PTHR42910">
    <property type="entry name" value="TRANSPORTER SCO4007-RELATED"/>
    <property type="match status" value="1"/>
</dbReference>
<feature type="domain" description="Major facilitator superfamily (MFS) profile" evidence="6">
    <location>
        <begin position="18"/>
        <end position="397"/>
    </location>
</feature>
<sequence>MTSVAIPAAPGLGVRRGVVVVLAVAGSITVSNIYFPQPLLEAVARGMSVSEPTAGLIATAGQVGYALGISLLVPLADGRNLRRLTTVLLALTAGALLAGALAPNLVVLTIATAAASTTTVLPQIILPAAASMAGPAGRGRVVASVGIGLTLGSTLSRTLSGAVADLSGSWRGAYALAAALTAALILVLPRHMPAADGRATIGYRELIASMPRLLRTHRELRLSAILGATTYAVFAAFWATLPFHLAHPPFDKGAGWAGLFGLLSLPAAILSYSAGKLSDAFGATRVNVLAVACLGLALALFATLGTTSLVALILGTNLLVYGTSCAQIANQARIFRLDETVRARLNTLYMLFAFSGGAAGSLAGVRLYNAGGWTWTVLGCAAFLAVAGTRLAVHSAAARH</sequence>
<feature type="transmembrane region" description="Helical" evidence="5">
    <location>
        <begin position="253"/>
        <end position="274"/>
    </location>
</feature>
<feature type="transmembrane region" description="Helical" evidence="5">
    <location>
        <begin position="83"/>
        <end position="102"/>
    </location>
</feature>
<dbReference type="InterPro" id="IPR020846">
    <property type="entry name" value="MFS_dom"/>
</dbReference>
<feature type="transmembrane region" description="Helical" evidence="5">
    <location>
        <begin position="348"/>
        <end position="367"/>
    </location>
</feature>
<protein>
    <submittedName>
        <fullName evidence="7">MFS transporter</fullName>
    </submittedName>
</protein>
<feature type="transmembrane region" description="Helical" evidence="5">
    <location>
        <begin position="55"/>
        <end position="76"/>
    </location>
</feature>
<dbReference type="InterPro" id="IPR036259">
    <property type="entry name" value="MFS_trans_sf"/>
</dbReference>
<keyword evidence="2 5" id="KW-0812">Transmembrane</keyword>
<dbReference type="Pfam" id="PF07690">
    <property type="entry name" value="MFS_1"/>
    <property type="match status" value="1"/>
</dbReference>
<evidence type="ECO:0000256" key="4">
    <source>
        <dbReference type="ARBA" id="ARBA00023136"/>
    </source>
</evidence>